<evidence type="ECO:0000313" key="1">
    <source>
        <dbReference type="EMBL" id="TMM48346.1"/>
    </source>
</evidence>
<dbReference type="AlphaFoldDB" id="A0A5S3P5Y7"/>
<dbReference type="PROSITE" id="PS52050">
    <property type="entry name" value="WYL"/>
    <property type="match status" value="1"/>
</dbReference>
<accession>A0A5S3P5Y7</accession>
<protein>
    <submittedName>
        <fullName evidence="1">WYL domain-containing protein</fullName>
    </submittedName>
</protein>
<comment type="caution">
    <text evidence="1">The sequence shown here is derived from an EMBL/GenBank/DDBJ whole genome shotgun (WGS) entry which is preliminary data.</text>
</comment>
<keyword evidence="2" id="KW-1185">Reference proteome</keyword>
<sequence length="107" mass="12076">MQHNSPTIADLGQTLAQAIRNKQMVQAVYNAVPMDLAPHQIFVRNDALYVSAFNPQKKRREDESPALGHFKIAGLTNLHLTQDQFAPLPEEGRRLPRESDQLIFAID</sequence>
<dbReference type="OrthoDB" id="7428487at2"/>
<evidence type="ECO:0000313" key="2">
    <source>
        <dbReference type="Proteomes" id="UP000309668"/>
    </source>
</evidence>
<organism evidence="1 2">
    <name type="scientific">Qipengyuania marisflavi</name>
    <dbReference type="NCBI Taxonomy" id="2486356"/>
    <lineage>
        <taxon>Bacteria</taxon>
        <taxon>Pseudomonadati</taxon>
        <taxon>Pseudomonadota</taxon>
        <taxon>Alphaproteobacteria</taxon>
        <taxon>Sphingomonadales</taxon>
        <taxon>Erythrobacteraceae</taxon>
        <taxon>Qipengyuania</taxon>
    </lineage>
</organism>
<gene>
    <name evidence="1" type="ORF">FEV51_08695</name>
</gene>
<name>A0A5S3P5Y7_9SPHN</name>
<reference evidence="1 2" key="1">
    <citation type="submission" date="2019-05" db="EMBL/GenBank/DDBJ databases">
        <title>Erythrobacter marisflavi sp. nov., isolated from isolated from water of an estuary environment.</title>
        <authorList>
            <person name="Yoon J.-H."/>
        </authorList>
    </citation>
    <scope>NUCLEOTIDE SEQUENCE [LARGE SCALE GENOMIC DNA]</scope>
    <source>
        <strain evidence="1 2">KEM-5</strain>
    </source>
</reference>
<dbReference type="RefSeq" id="WP_138617937.1">
    <property type="nucleotide sequence ID" value="NZ_VCAO01000003.1"/>
</dbReference>
<dbReference type="Proteomes" id="UP000309668">
    <property type="component" value="Unassembled WGS sequence"/>
</dbReference>
<proteinExistence type="predicted"/>
<dbReference type="EMBL" id="VCAO01000003">
    <property type="protein sequence ID" value="TMM48346.1"/>
    <property type="molecule type" value="Genomic_DNA"/>
</dbReference>